<protein>
    <submittedName>
        <fullName evidence="2">Uncharacterized protein</fullName>
    </submittedName>
</protein>
<keyword evidence="3" id="KW-1185">Reference proteome</keyword>
<dbReference type="AlphaFoldDB" id="A0A9Q1MZQ2"/>
<organism evidence="2 3">
    <name type="scientific">Anisodus acutangulus</name>
    <dbReference type="NCBI Taxonomy" id="402998"/>
    <lineage>
        <taxon>Eukaryota</taxon>
        <taxon>Viridiplantae</taxon>
        <taxon>Streptophyta</taxon>
        <taxon>Embryophyta</taxon>
        <taxon>Tracheophyta</taxon>
        <taxon>Spermatophyta</taxon>
        <taxon>Magnoliopsida</taxon>
        <taxon>eudicotyledons</taxon>
        <taxon>Gunneridae</taxon>
        <taxon>Pentapetalae</taxon>
        <taxon>asterids</taxon>
        <taxon>lamiids</taxon>
        <taxon>Solanales</taxon>
        <taxon>Solanaceae</taxon>
        <taxon>Solanoideae</taxon>
        <taxon>Hyoscyameae</taxon>
        <taxon>Anisodus</taxon>
    </lineage>
</organism>
<dbReference type="OrthoDB" id="619536at2759"/>
<accession>A0A9Q1MZQ2</accession>
<dbReference type="GO" id="GO:0019432">
    <property type="term" value="P:triglyceride biosynthetic process"/>
    <property type="evidence" value="ECO:0007669"/>
    <property type="project" value="TreeGrafter"/>
</dbReference>
<name>A0A9Q1MZQ2_9SOLA</name>
<dbReference type="InterPro" id="IPR045034">
    <property type="entry name" value="O-acyltransferase_WSD1-like"/>
</dbReference>
<evidence type="ECO:0000313" key="2">
    <source>
        <dbReference type="EMBL" id="KAJ8573137.1"/>
    </source>
</evidence>
<evidence type="ECO:0000313" key="3">
    <source>
        <dbReference type="Proteomes" id="UP001152561"/>
    </source>
</evidence>
<evidence type="ECO:0000256" key="1">
    <source>
        <dbReference type="SAM" id="MobiDB-lite"/>
    </source>
</evidence>
<dbReference type="EMBL" id="JAJAGQ010000001">
    <property type="protein sequence ID" value="KAJ8573137.1"/>
    <property type="molecule type" value="Genomic_DNA"/>
</dbReference>
<dbReference type="PANTHER" id="PTHR31650">
    <property type="entry name" value="O-ACYLTRANSFERASE (WSD1-LIKE) FAMILY PROTEIN"/>
    <property type="match status" value="1"/>
</dbReference>
<feature type="region of interest" description="Disordered" evidence="1">
    <location>
        <begin position="82"/>
        <end position="102"/>
    </location>
</feature>
<dbReference type="GO" id="GO:0008374">
    <property type="term" value="F:O-acyltransferase activity"/>
    <property type="evidence" value="ECO:0007669"/>
    <property type="project" value="InterPro"/>
</dbReference>
<reference evidence="3" key="1">
    <citation type="journal article" date="2023" name="Proc. Natl. Acad. Sci. U.S.A.">
        <title>Genomic and structural basis for evolution of tropane alkaloid biosynthesis.</title>
        <authorList>
            <person name="Wanga Y.-J."/>
            <person name="Taina T."/>
            <person name="Yua J.-Y."/>
            <person name="Lia J."/>
            <person name="Xua B."/>
            <person name="Chenc J."/>
            <person name="D'Auriad J.C."/>
            <person name="Huanga J.-P."/>
            <person name="Huanga S.-X."/>
        </authorList>
    </citation>
    <scope>NUCLEOTIDE SEQUENCE [LARGE SCALE GENOMIC DNA]</scope>
    <source>
        <strain evidence="3">cv. KIB-2019</strain>
    </source>
</reference>
<dbReference type="Proteomes" id="UP001152561">
    <property type="component" value="Unassembled WGS sequence"/>
</dbReference>
<gene>
    <name evidence="2" type="ORF">K7X08_009648</name>
</gene>
<comment type="caution">
    <text evidence="2">The sequence shown here is derived from an EMBL/GenBank/DDBJ whole genome shotgun (WGS) entry which is preliminary data.</text>
</comment>
<dbReference type="GO" id="GO:0005886">
    <property type="term" value="C:plasma membrane"/>
    <property type="evidence" value="ECO:0007669"/>
    <property type="project" value="TreeGrafter"/>
</dbReference>
<sequence length="102" mass="11950">MGCFRKDNKVADLLANWDYNVLMQHRVPREVVDEKNNGEMKWVSTKVDVDKRVVVPQVDEQNLHESPDTFVENYIYNLSKTTLDKSKPLGSPPSRRQNIRYD</sequence>
<dbReference type="PANTHER" id="PTHR31650:SF74">
    <property type="entry name" value="O-ACYLTRANSFERASE WSD1-LIKE"/>
    <property type="match status" value="1"/>
</dbReference>
<proteinExistence type="predicted"/>